<evidence type="ECO:0000256" key="11">
    <source>
        <dbReference type="RuleBase" id="RU000581"/>
    </source>
</evidence>
<keyword evidence="5" id="KW-0276">Fatty acid metabolism</keyword>
<organism evidence="13 14">
    <name type="scientific">Bemisia tabaci</name>
    <name type="common">Sweetpotato whitefly</name>
    <name type="synonym">Aleurodes tabaci</name>
    <dbReference type="NCBI Taxonomy" id="7038"/>
    <lineage>
        <taxon>Eukaryota</taxon>
        <taxon>Metazoa</taxon>
        <taxon>Ecdysozoa</taxon>
        <taxon>Arthropoda</taxon>
        <taxon>Hexapoda</taxon>
        <taxon>Insecta</taxon>
        <taxon>Pterygota</taxon>
        <taxon>Neoptera</taxon>
        <taxon>Paraneoptera</taxon>
        <taxon>Hemiptera</taxon>
        <taxon>Sternorrhyncha</taxon>
        <taxon>Aleyrodoidea</taxon>
        <taxon>Aleyrodidae</taxon>
        <taxon>Aleyrodinae</taxon>
        <taxon>Bemisia</taxon>
    </lineage>
</organism>
<sequence>MQLPSGFKDTMGWVQTEQPIIWSNVFFITAFHIIGLHLFIFHCMRAKLLTWAWNFLMGGIGGFGVTAGAHRLWAHRSYKAKLPLKIILILCYSVAGQNTIFDWVRDHRIHHKFSETAADPHDSNRGFFFAHVGWLMQRKRPEVLEKGRKIDMSDITSDPWISFHHRHFTLFKIVFCFIIPSVVPWLAWGEPLWLAAGANIFVRYVLNLNFTWFVNSAAHIWGYKPFDARINPRENLGVSIVAMGEGWHNYHHTFPWDYKAAELGNYKVNITTMWLDFFAKIGWAYDMKTASPGLIKQTAMKHGDGTHPVEVPFEENANYIKPNLKSQ</sequence>
<evidence type="ECO:0000313" key="14">
    <source>
        <dbReference type="Proteomes" id="UP001152759"/>
    </source>
</evidence>
<evidence type="ECO:0000313" key="13">
    <source>
        <dbReference type="EMBL" id="CAH0390828.1"/>
    </source>
</evidence>
<feature type="transmembrane region" description="Helical" evidence="12">
    <location>
        <begin position="20"/>
        <end position="41"/>
    </location>
</feature>
<dbReference type="EMBL" id="OU963866">
    <property type="protein sequence ID" value="CAH0390828.1"/>
    <property type="molecule type" value="Genomic_DNA"/>
</dbReference>
<evidence type="ECO:0000256" key="7">
    <source>
        <dbReference type="ARBA" id="ARBA00023002"/>
    </source>
</evidence>
<dbReference type="GO" id="GO:0006636">
    <property type="term" value="P:unsaturated fatty acid biosynthetic process"/>
    <property type="evidence" value="ECO:0007669"/>
    <property type="project" value="TreeGrafter"/>
</dbReference>
<feature type="transmembrane region" description="Helical" evidence="12">
    <location>
        <begin position="170"/>
        <end position="188"/>
    </location>
</feature>
<evidence type="ECO:0000256" key="4">
    <source>
        <dbReference type="ARBA" id="ARBA00022692"/>
    </source>
</evidence>
<evidence type="ECO:0000256" key="3">
    <source>
        <dbReference type="ARBA" id="ARBA00022516"/>
    </source>
</evidence>
<evidence type="ECO:0000256" key="2">
    <source>
        <dbReference type="ARBA" id="ARBA00009295"/>
    </source>
</evidence>
<feature type="transmembrane region" description="Helical" evidence="12">
    <location>
        <begin position="200"/>
        <end position="223"/>
    </location>
</feature>
<keyword evidence="8" id="KW-0443">Lipid metabolism</keyword>
<evidence type="ECO:0000256" key="12">
    <source>
        <dbReference type="SAM" id="Phobius"/>
    </source>
</evidence>
<dbReference type="InterPro" id="IPR015876">
    <property type="entry name" value="Acyl-CoA_DS"/>
</dbReference>
<evidence type="ECO:0008006" key="15">
    <source>
        <dbReference type="Google" id="ProtNLM"/>
    </source>
</evidence>
<reference evidence="13" key="1">
    <citation type="submission" date="2021-12" db="EMBL/GenBank/DDBJ databases">
        <authorList>
            <person name="King R."/>
        </authorList>
    </citation>
    <scope>NUCLEOTIDE SEQUENCE</scope>
</reference>
<keyword evidence="3 11" id="KW-0444">Lipid biosynthesis</keyword>
<evidence type="ECO:0000256" key="8">
    <source>
        <dbReference type="ARBA" id="ARBA00023098"/>
    </source>
</evidence>
<protein>
    <recommendedName>
        <fullName evidence="15">Fatty acid desaturase domain-containing protein</fullName>
    </recommendedName>
</protein>
<dbReference type="PANTHER" id="PTHR11351:SF21">
    <property type="entry name" value="GH07782P"/>
    <property type="match status" value="1"/>
</dbReference>
<dbReference type="AlphaFoldDB" id="A0A9P0AHI1"/>
<evidence type="ECO:0000256" key="9">
    <source>
        <dbReference type="ARBA" id="ARBA00023136"/>
    </source>
</evidence>
<keyword evidence="4 11" id="KW-0812">Transmembrane</keyword>
<dbReference type="Proteomes" id="UP001152759">
    <property type="component" value="Chromosome 5"/>
</dbReference>
<dbReference type="CDD" id="cd03505">
    <property type="entry name" value="Delta9-FADS-like"/>
    <property type="match status" value="1"/>
</dbReference>
<comment type="cofactor">
    <cofactor evidence="11">
        <name>Fe(2+)</name>
        <dbReference type="ChEBI" id="CHEBI:29033"/>
    </cofactor>
</comment>
<evidence type="ECO:0000256" key="1">
    <source>
        <dbReference type="ARBA" id="ARBA00004141"/>
    </source>
</evidence>
<accession>A0A9P0AHI1</accession>
<comment type="subcellular location">
    <subcellularLocation>
        <location evidence="1">Membrane</location>
        <topology evidence="1">Multi-pass membrane protein</topology>
    </subcellularLocation>
</comment>
<evidence type="ECO:0000256" key="5">
    <source>
        <dbReference type="ARBA" id="ARBA00022832"/>
    </source>
</evidence>
<gene>
    <name evidence="13" type="ORF">BEMITA_LOCUS9519</name>
</gene>
<keyword evidence="6 12" id="KW-1133">Transmembrane helix</keyword>
<comment type="domain">
    <text evidence="11">The histidine box domains are involved in binding the catalytic metal ions.</text>
</comment>
<dbReference type="PANTHER" id="PTHR11351">
    <property type="entry name" value="ACYL-COA DESATURASE"/>
    <property type="match status" value="1"/>
</dbReference>
<keyword evidence="14" id="KW-1185">Reference proteome</keyword>
<dbReference type="GO" id="GO:0005789">
    <property type="term" value="C:endoplasmic reticulum membrane"/>
    <property type="evidence" value="ECO:0007669"/>
    <property type="project" value="TreeGrafter"/>
</dbReference>
<name>A0A9P0AHI1_BEMTA</name>
<keyword evidence="7 11" id="KW-0560">Oxidoreductase</keyword>
<feature type="transmembrane region" description="Helical" evidence="12">
    <location>
        <begin position="48"/>
        <end position="70"/>
    </location>
</feature>
<feature type="transmembrane region" description="Helical" evidence="12">
    <location>
        <begin position="82"/>
        <end position="104"/>
    </location>
</feature>
<dbReference type="GO" id="GO:0005506">
    <property type="term" value="F:iron ion binding"/>
    <property type="evidence" value="ECO:0007669"/>
    <property type="project" value="TreeGrafter"/>
</dbReference>
<evidence type="ECO:0000256" key="6">
    <source>
        <dbReference type="ARBA" id="ARBA00022989"/>
    </source>
</evidence>
<dbReference type="KEGG" id="btab:109032595"/>
<proteinExistence type="inferred from homology"/>
<comment type="similarity">
    <text evidence="2 11">Belongs to the fatty acid desaturase type 1 family.</text>
</comment>
<keyword evidence="10 11" id="KW-0275">Fatty acid biosynthesis</keyword>
<keyword evidence="9 12" id="KW-0472">Membrane</keyword>
<evidence type="ECO:0000256" key="10">
    <source>
        <dbReference type="ARBA" id="ARBA00023160"/>
    </source>
</evidence>
<dbReference type="GO" id="GO:0004768">
    <property type="term" value="F:stearoyl-CoA 9-desaturase activity"/>
    <property type="evidence" value="ECO:0007669"/>
    <property type="project" value="TreeGrafter"/>
</dbReference>
<dbReference type="PRINTS" id="PR00075">
    <property type="entry name" value="FACDDSATRASE"/>
</dbReference>